<reference evidence="3" key="2">
    <citation type="submission" date="2021-08" db="EMBL/GenBank/DDBJ databases">
        <authorList>
            <person name="Tani A."/>
            <person name="Ola A."/>
            <person name="Ogura Y."/>
            <person name="Katsura K."/>
            <person name="Hayashi T."/>
        </authorList>
    </citation>
    <scope>NUCLEOTIDE SEQUENCE</scope>
    <source>
        <strain evidence="3">NBRC 103626</strain>
    </source>
</reference>
<sequence length="262" mass="27868">MHRPAVAALLGLSLVVGSAAAEPLTLPLPAPLPPVRVLTLLIALHLVGLCLGLGGATMLDFWILRWMRWGSLPREIARIFLFISKVVSVGIALLWFSGLGFLMVYALESPEKLQNPKLWAKMTVVAVLTLNGLLIHALVLPGVLRDVGRPMLDGISGTRTGVFLVSGAVSGVSWYTAFALGLMRELNGTVAYGLLIGLWTAGMVAASLGAYLFWLHLREWSARRRHRPPADAPAAGALTPPAGARIPAGQIVPVYAPAALRA</sequence>
<evidence type="ECO:0000313" key="4">
    <source>
        <dbReference type="Proteomes" id="UP001055108"/>
    </source>
</evidence>
<feature type="signal peptide" evidence="2">
    <location>
        <begin position="1"/>
        <end position="21"/>
    </location>
</feature>
<dbReference type="EMBL" id="BPQM01000130">
    <property type="protein sequence ID" value="GJD81193.1"/>
    <property type="molecule type" value="Genomic_DNA"/>
</dbReference>
<protein>
    <submittedName>
        <fullName evidence="3">Uncharacterized protein</fullName>
    </submittedName>
</protein>
<evidence type="ECO:0000256" key="1">
    <source>
        <dbReference type="SAM" id="Phobius"/>
    </source>
</evidence>
<feature type="transmembrane region" description="Helical" evidence="1">
    <location>
        <begin position="37"/>
        <end position="64"/>
    </location>
</feature>
<keyword evidence="2" id="KW-0732">Signal</keyword>
<organism evidence="3 4">
    <name type="scientific">Methylobacterium gregans</name>
    <dbReference type="NCBI Taxonomy" id="374424"/>
    <lineage>
        <taxon>Bacteria</taxon>
        <taxon>Pseudomonadati</taxon>
        <taxon>Pseudomonadota</taxon>
        <taxon>Alphaproteobacteria</taxon>
        <taxon>Hyphomicrobiales</taxon>
        <taxon>Methylobacteriaceae</taxon>
        <taxon>Methylobacterium</taxon>
    </lineage>
</organism>
<gene>
    <name evidence="3" type="ORF">NBEOAGPD_4438</name>
</gene>
<feature type="chain" id="PRO_5041282491" evidence="2">
    <location>
        <begin position="22"/>
        <end position="262"/>
    </location>
</feature>
<evidence type="ECO:0000313" key="3">
    <source>
        <dbReference type="EMBL" id="GJD81193.1"/>
    </source>
</evidence>
<accession>A0AA37HUU3</accession>
<dbReference type="RefSeq" id="WP_238306483.1">
    <property type="nucleotide sequence ID" value="NZ_BPQM01000130.1"/>
</dbReference>
<keyword evidence="1" id="KW-1133">Transmembrane helix</keyword>
<dbReference type="AlphaFoldDB" id="A0AA37HUU3"/>
<feature type="transmembrane region" description="Helical" evidence="1">
    <location>
        <begin position="161"/>
        <end position="183"/>
    </location>
</feature>
<proteinExistence type="predicted"/>
<name>A0AA37HUU3_9HYPH</name>
<keyword evidence="1" id="KW-0472">Membrane</keyword>
<evidence type="ECO:0000256" key="2">
    <source>
        <dbReference type="SAM" id="SignalP"/>
    </source>
</evidence>
<feature type="transmembrane region" description="Helical" evidence="1">
    <location>
        <begin position="189"/>
        <end position="217"/>
    </location>
</feature>
<reference evidence="3" key="1">
    <citation type="journal article" date="2016" name="Front. Microbiol.">
        <title>Genome Sequence of the Piezophilic, Mesophilic Sulfate-Reducing Bacterium Desulfovibrio indicus J2T.</title>
        <authorList>
            <person name="Cao J."/>
            <person name="Maignien L."/>
            <person name="Shao Z."/>
            <person name="Alain K."/>
            <person name="Jebbar M."/>
        </authorList>
    </citation>
    <scope>NUCLEOTIDE SEQUENCE</scope>
    <source>
        <strain evidence="3">NBRC 103626</strain>
    </source>
</reference>
<dbReference type="Proteomes" id="UP001055108">
    <property type="component" value="Unassembled WGS sequence"/>
</dbReference>
<feature type="transmembrane region" description="Helical" evidence="1">
    <location>
        <begin position="76"/>
        <end position="106"/>
    </location>
</feature>
<keyword evidence="4" id="KW-1185">Reference proteome</keyword>
<feature type="transmembrane region" description="Helical" evidence="1">
    <location>
        <begin position="118"/>
        <end position="140"/>
    </location>
</feature>
<keyword evidence="1" id="KW-0812">Transmembrane</keyword>
<comment type="caution">
    <text evidence="3">The sequence shown here is derived from an EMBL/GenBank/DDBJ whole genome shotgun (WGS) entry which is preliminary data.</text>
</comment>